<accession>A0ABU8JFZ1</accession>
<dbReference type="PANTHER" id="PTHR38590">
    <property type="entry name" value="BLL0828 PROTEIN"/>
    <property type="match status" value="1"/>
</dbReference>
<gene>
    <name evidence="2" type="ORF">WAT24_14150</name>
</gene>
<dbReference type="InterPro" id="IPR047216">
    <property type="entry name" value="Endonuclease_DUF559_bact"/>
</dbReference>
<evidence type="ECO:0000259" key="1">
    <source>
        <dbReference type="Pfam" id="PF04480"/>
    </source>
</evidence>
<dbReference type="CDD" id="cd01038">
    <property type="entry name" value="Endonuclease_DUF559"/>
    <property type="match status" value="1"/>
</dbReference>
<dbReference type="Pfam" id="PF04480">
    <property type="entry name" value="DUF559"/>
    <property type="match status" value="1"/>
</dbReference>
<protein>
    <submittedName>
        <fullName evidence="2">DUF559 domain-containing protein</fullName>
    </submittedName>
</protein>
<dbReference type="Gene3D" id="3.40.960.10">
    <property type="entry name" value="VSR Endonuclease"/>
    <property type="match status" value="1"/>
</dbReference>
<comment type="caution">
    <text evidence="2">The sequence shown here is derived from an EMBL/GenBank/DDBJ whole genome shotgun (WGS) entry which is preliminary data.</text>
</comment>
<dbReference type="PANTHER" id="PTHR38590:SF1">
    <property type="entry name" value="BLL0828 PROTEIN"/>
    <property type="match status" value="1"/>
</dbReference>
<dbReference type="SUPFAM" id="SSF52980">
    <property type="entry name" value="Restriction endonuclease-like"/>
    <property type="match status" value="1"/>
</dbReference>
<evidence type="ECO:0000313" key="2">
    <source>
        <dbReference type="EMBL" id="MEI7037907.1"/>
    </source>
</evidence>
<reference evidence="2 3" key="1">
    <citation type="journal article" date="2014" name="Int. J. Syst. Evol. Microbiol.">
        <title>Fulvimonas yonginensis sp. nov., isolated from greenhouse soil, and emended description of the genus Fulvimonas.</title>
        <authorList>
            <person name="Ahn J.H."/>
            <person name="Kim S.J."/>
            <person name="Weon H.Y."/>
            <person name="Hong S.B."/>
            <person name="Seok S.J."/>
            <person name="Kwon S.W."/>
        </authorList>
    </citation>
    <scope>NUCLEOTIDE SEQUENCE [LARGE SCALE GENOMIC DNA]</scope>
    <source>
        <strain evidence="2 3">KACC 16952</strain>
    </source>
</reference>
<sequence>MPGRINPPLPTGTRNHARALRRSCTEAEQALWYRLRGGRLGGLKFRRQHPVPPYVADFYCEACKLVVELDGSRHDDQTDRERTRFLEAKGLRVLRFWNNEILQQTDAVLEVILRTAHDRTLTPTPLPEGEGL</sequence>
<dbReference type="EMBL" id="JBBBNY010000012">
    <property type="protein sequence ID" value="MEI7037907.1"/>
    <property type="molecule type" value="Genomic_DNA"/>
</dbReference>
<keyword evidence="3" id="KW-1185">Reference proteome</keyword>
<feature type="domain" description="DUF559" evidence="1">
    <location>
        <begin position="14"/>
        <end position="115"/>
    </location>
</feature>
<organism evidence="2 3">
    <name type="scientific">Fulvimonas yonginensis</name>
    <dbReference type="NCBI Taxonomy" id="1495200"/>
    <lineage>
        <taxon>Bacteria</taxon>
        <taxon>Pseudomonadati</taxon>
        <taxon>Pseudomonadota</taxon>
        <taxon>Gammaproteobacteria</taxon>
        <taxon>Lysobacterales</taxon>
        <taxon>Rhodanobacteraceae</taxon>
        <taxon>Fulvimonas</taxon>
    </lineage>
</organism>
<dbReference type="RefSeq" id="WP_336808544.1">
    <property type="nucleotide sequence ID" value="NZ_JBBBNY010000012.1"/>
</dbReference>
<dbReference type="Proteomes" id="UP001381174">
    <property type="component" value="Unassembled WGS sequence"/>
</dbReference>
<dbReference type="InterPro" id="IPR007569">
    <property type="entry name" value="DUF559"/>
</dbReference>
<name>A0ABU8JFZ1_9GAMM</name>
<dbReference type="InterPro" id="IPR011335">
    <property type="entry name" value="Restrct_endonuc-II-like"/>
</dbReference>
<evidence type="ECO:0000313" key="3">
    <source>
        <dbReference type="Proteomes" id="UP001381174"/>
    </source>
</evidence>
<proteinExistence type="predicted"/>